<dbReference type="InterPro" id="IPR014001">
    <property type="entry name" value="Helicase_ATP-bd"/>
</dbReference>
<dbReference type="SMART" id="SM00487">
    <property type="entry name" value="DEXDc"/>
    <property type="match status" value="1"/>
</dbReference>
<dbReference type="SUPFAM" id="SSF52540">
    <property type="entry name" value="P-loop containing nucleoside triphosphate hydrolases"/>
    <property type="match status" value="2"/>
</dbReference>
<dbReference type="InterPro" id="IPR029063">
    <property type="entry name" value="SAM-dependent_MTases_sf"/>
</dbReference>
<organism evidence="2">
    <name type="scientific">viral metagenome</name>
    <dbReference type="NCBI Taxonomy" id="1070528"/>
    <lineage>
        <taxon>unclassified sequences</taxon>
        <taxon>metagenomes</taxon>
        <taxon>organismal metagenomes</taxon>
    </lineage>
</organism>
<dbReference type="Gene3D" id="3.40.50.300">
    <property type="entry name" value="P-loop containing nucleotide triphosphate hydrolases"/>
    <property type="match status" value="2"/>
</dbReference>
<name>A0A6C0CM28_9ZZZZ</name>
<dbReference type="PROSITE" id="PS51192">
    <property type="entry name" value="HELICASE_ATP_BIND_1"/>
    <property type="match status" value="1"/>
</dbReference>
<dbReference type="SUPFAM" id="SSF53335">
    <property type="entry name" value="S-adenosyl-L-methionine-dependent methyltransferases"/>
    <property type="match status" value="1"/>
</dbReference>
<evidence type="ECO:0000259" key="1">
    <source>
        <dbReference type="PROSITE" id="PS51192"/>
    </source>
</evidence>
<sequence>MTNPLKCLLVKPTNFTHSVRRKIYAQNSKNAHLVLVVGAKYSIDIKRWADVGIKNVHIVEADKTQINFANRVLNKAYKAYGKDKLPDVQIINEPLDEYLSRVSDEDDLVYDAIFSTFVSPEYIRDALDIIPDVLDLILKPGGRMVIVTENYNRPVETQVKVNQKNIEFLKESFADSQSVCNEKKYKHFADIDDADELDQYLNSNIYTIEKSEDENSLTITELDNEPYTVYPLVLEELSDNVKETTSLTFHKKSIQDFDKEGFSVLPNYLKPLSRIYDVISIQVRKYNRDPKKHKQIKLPELKQNKKFHTEFSERFKEYQIPKEYSEMTMEELCSQNSNFELKSQQKLVRDIIYGDSDIRSLMLIWKVGSGKTCAAISAAESFINLRPNKNKITFITKKGLDAVFESELENEGDGCIRAVHEYFKTLNTTIDEDGTNPYTEGYTSKYEIYTHSGFYKKINDELNEPHLVDRYMRDRMIIIDEVQNIVSTDRKAKTYNAYLNFVNSCQPLDEINSRIMLMTGTPVSNDSFEFVLTFNLLKPKIPFPSMTKKAYYDRFTKLVPLQQVIETYYKQERIEYDPSTINIDPELETRIFKPDKINEFKQYIRGYISYFSGGNLNAYPEDFHKIVHCAMSEHQQKEYIMSMIDVSTRDSALFANADEFVQKYEEQILNATPVGKELFTKGPNHKRWVASIKTLKEEQLEDITEIGNENQLADLYNAAVVVLNEFKEDSNEHAQAENLKDITAKLLTDFKKKGQDILSLQTAKNTFWFPTIRSSLISKTVGDEFPDSENGGFENFEKYSAIYSEFFRYLDSHQKGLDFAYNRFVNEKYGLMLLSTYLEYKGWTNITKQLEKAALNEDPGSVEKFLDRFEPDKEYKTFAIYYGDSKTETRKMIVDLFNSPRNQEVAKKGRLLRLILGSASISEGVSLMSNSTIHILTGDWNINREIQLIARGIRLCSFTRVDLTNEEEAQIYLDELNGRYGIKIRKYMIMLTGEQPVDLSTHLHLINFTDNVNIYRYMYFISMIKQFLIDEVLSYIQEVSVDCHLNKYANMYRDADGVIQIKPVKCDDENIFLYTILPSYQKSFQQFLTGTQKKELFSELNSEYEAIGESFKKLRDILKKLKKSTIFTAEDHVHFDIIAGIFDRSRMTQSSDLGKLYHAQELNIKEHLQHIYDIMNTRENILPSAAADIGSLENLAYVIYKDYLQVSKVDILKQKEADKIVSTIDINNIQQDAKSLEMLQNMLDDAVFKKIMKRENLIDTSDVVSSKSKITDTKTICKDHSQCASGCCVIVDGSGNKKCRKSDVYCTLPTEYIKGDNHTIVKNILNDGTIVAKLSIANVKQFAKNIGIDVTDYDESTKHQLVQQIQNKLFKRKKIRK</sequence>
<dbReference type="InterPro" id="IPR027417">
    <property type="entry name" value="P-loop_NTPase"/>
</dbReference>
<dbReference type="EMBL" id="MN739446">
    <property type="protein sequence ID" value="QHT04940.1"/>
    <property type="molecule type" value="Genomic_DNA"/>
</dbReference>
<reference evidence="2" key="1">
    <citation type="journal article" date="2020" name="Nature">
        <title>Giant virus diversity and host interactions through global metagenomics.</title>
        <authorList>
            <person name="Schulz F."/>
            <person name="Roux S."/>
            <person name="Paez-Espino D."/>
            <person name="Jungbluth S."/>
            <person name="Walsh D.A."/>
            <person name="Denef V.J."/>
            <person name="McMahon K.D."/>
            <person name="Konstantinidis K.T."/>
            <person name="Eloe-Fadrosh E.A."/>
            <person name="Kyrpides N.C."/>
            <person name="Woyke T."/>
        </authorList>
    </citation>
    <scope>NUCLEOTIDE SEQUENCE</scope>
    <source>
        <strain evidence="2">GVMAG-M-3300021343-4</strain>
    </source>
</reference>
<protein>
    <recommendedName>
        <fullName evidence="1">Helicase ATP-binding domain-containing protein</fullName>
    </recommendedName>
</protein>
<accession>A0A6C0CM28</accession>
<evidence type="ECO:0000313" key="2">
    <source>
        <dbReference type="EMBL" id="QHT04940.1"/>
    </source>
</evidence>
<dbReference type="Gene3D" id="3.40.50.150">
    <property type="entry name" value="Vaccinia Virus protein VP39"/>
    <property type="match status" value="1"/>
</dbReference>
<feature type="domain" description="Helicase ATP-binding" evidence="1">
    <location>
        <begin position="352"/>
        <end position="540"/>
    </location>
</feature>
<proteinExistence type="predicted"/>
<dbReference type="CDD" id="cd02440">
    <property type="entry name" value="AdoMet_MTases"/>
    <property type="match status" value="1"/>
</dbReference>